<dbReference type="PANTHER" id="PTHR43384:SF13">
    <property type="entry name" value="SLR0110 PROTEIN"/>
    <property type="match status" value="1"/>
</dbReference>
<dbReference type="GO" id="GO:0016887">
    <property type="term" value="F:ATP hydrolysis activity"/>
    <property type="evidence" value="ECO:0007669"/>
    <property type="project" value="TreeGrafter"/>
</dbReference>
<dbReference type="EMBL" id="CADCUI010000022">
    <property type="protein sequence ID" value="CAA9343343.1"/>
    <property type="molecule type" value="Genomic_DNA"/>
</dbReference>
<dbReference type="InterPro" id="IPR050625">
    <property type="entry name" value="ParA/MinD_ATPase"/>
</dbReference>
<accession>A0A6J4LVC9</accession>
<reference evidence="1" key="1">
    <citation type="submission" date="2020-02" db="EMBL/GenBank/DDBJ databases">
        <authorList>
            <person name="Meier V. D."/>
        </authorList>
    </citation>
    <scope>NUCLEOTIDE SEQUENCE</scope>
    <source>
        <strain evidence="1">AVDCRST_MAG34</strain>
    </source>
</reference>
<proteinExistence type="predicted"/>
<gene>
    <name evidence="1" type="ORF">AVDCRST_MAG34-1069</name>
</gene>
<sequence>MVDARSARTDPFGQSSRVGVLVAADAHPWEAGALEAIAGAGRHLVLVKRCLDLSDLLATAATGSAQVALVSSRLSGLDADAVDRLAGQGVRVVAVVPERPPSARVPEEEVDEHTRLLRTGVSRVLRADAVAAIAESLLDAADADPPSEPLGTQARGKGAITAEAAVGPSGDGPERQGRLVAVWGPTGAPGRTTVAVGIAAEAAARDSHVTLVDADPYGGTAGHHLAVLEEVSGLLAATRLANSGQLDPAALSRVAREVAPRMRLVTGLPRPDRWVEVRNQAFRTVLATARRLDQLVVVDTGFALPGAPRDPYSSAPGRDDMTAAALAEADDVVVVASADPVGLTRLARSLRDLLDVRPDGPGHVVVNRMRPTLGWSERDICYLVGGVSPGASVTFLPDDRAAADRALVSGRSLVESGDSPLRRGIAAVVDQVLREPAVGAVARRRRRRGR</sequence>
<evidence type="ECO:0000313" key="1">
    <source>
        <dbReference type="EMBL" id="CAA9343343.1"/>
    </source>
</evidence>
<dbReference type="GO" id="GO:0051782">
    <property type="term" value="P:negative regulation of cell division"/>
    <property type="evidence" value="ECO:0007669"/>
    <property type="project" value="TreeGrafter"/>
</dbReference>
<dbReference type="Gene3D" id="3.40.50.300">
    <property type="entry name" value="P-loop containing nucleotide triphosphate hydrolases"/>
    <property type="match status" value="1"/>
</dbReference>
<dbReference type="GO" id="GO:0005829">
    <property type="term" value="C:cytosol"/>
    <property type="evidence" value="ECO:0007669"/>
    <property type="project" value="TreeGrafter"/>
</dbReference>
<dbReference type="AlphaFoldDB" id="A0A6J4LVC9"/>
<organism evidence="1">
    <name type="scientific">uncultured Nocardioidaceae bacterium</name>
    <dbReference type="NCBI Taxonomy" id="253824"/>
    <lineage>
        <taxon>Bacteria</taxon>
        <taxon>Bacillati</taxon>
        <taxon>Actinomycetota</taxon>
        <taxon>Actinomycetes</taxon>
        <taxon>Propionibacteriales</taxon>
        <taxon>Nocardioidaceae</taxon>
        <taxon>environmental samples</taxon>
    </lineage>
</organism>
<dbReference type="GO" id="GO:0009898">
    <property type="term" value="C:cytoplasmic side of plasma membrane"/>
    <property type="evidence" value="ECO:0007669"/>
    <property type="project" value="TreeGrafter"/>
</dbReference>
<dbReference type="PANTHER" id="PTHR43384">
    <property type="entry name" value="SEPTUM SITE-DETERMINING PROTEIN MIND HOMOLOG, CHLOROPLASTIC-RELATED"/>
    <property type="match status" value="1"/>
</dbReference>
<dbReference type="GO" id="GO:0005524">
    <property type="term" value="F:ATP binding"/>
    <property type="evidence" value="ECO:0007669"/>
    <property type="project" value="TreeGrafter"/>
</dbReference>
<name>A0A6J4LVC9_9ACTN</name>
<dbReference type="InterPro" id="IPR027417">
    <property type="entry name" value="P-loop_NTPase"/>
</dbReference>
<dbReference type="SUPFAM" id="SSF52540">
    <property type="entry name" value="P-loop containing nucleoside triphosphate hydrolases"/>
    <property type="match status" value="1"/>
</dbReference>
<protein>
    <recommendedName>
        <fullName evidence="2">CobQ/CobB/MinD/ParA nucleotide binding domain-containing protein</fullName>
    </recommendedName>
</protein>
<evidence type="ECO:0008006" key="2">
    <source>
        <dbReference type="Google" id="ProtNLM"/>
    </source>
</evidence>